<dbReference type="GO" id="GO:0006508">
    <property type="term" value="P:proteolysis"/>
    <property type="evidence" value="ECO:0007669"/>
    <property type="project" value="InterPro"/>
</dbReference>
<dbReference type="SUPFAM" id="SSF52129">
    <property type="entry name" value="Caspase-like"/>
    <property type="match status" value="1"/>
</dbReference>
<dbReference type="InterPro" id="IPR029030">
    <property type="entry name" value="Caspase-like_dom_sf"/>
</dbReference>
<keyword evidence="2" id="KW-0812">Transmembrane</keyword>
<dbReference type="InterPro" id="IPR011600">
    <property type="entry name" value="Pept_C14_caspase"/>
</dbReference>
<gene>
    <name evidence="5" type="ORF">AOZ06_02665</name>
</gene>
<reference evidence="5 6" key="1">
    <citation type="submission" date="2015-07" db="EMBL/GenBank/DDBJ databases">
        <title>Genome sequencing of Kibdelosporangium phytohabitans.</title>
        <authorList>
            <person name="Qin S."/>
            <person name="Xing K."/>
        </authorList>
    </citation>
    <scope>NUCLEOTIDE SEQUENCE [LARGE SCALE GENOMIC DNA]</scope>
    <source>
        <strain evidence="5 6">KLBMP1111</strain>
    </source>
</reference>
<dbReference type="NCBIfam" id="NF047832">
    <property type="entry name" value="caspase_w_EACC1"/>
    <property type="match status" value="1"/>
</dbReference>
<feature type="compositionally biased region" description="Low complexity" evidence="1">
    <location>
        <begin position="298"/>
        <end position="310"/>
    </location>
</feature>
<dbReference type="RefSeq" id="WP_054287945.1">
    <property type="nucleotide sequence ID" value="NZ_CP012752.1"/>
</dbReference>
<evidence type="ECO:0000313" key="5">
    <source>
        <dbReference type="EMBL" id="ALG05967.1"/>
    </source>
</evidence>
<dbReference type="GO" id="GO:0004197">
    <property type="term" value="F:cysteine-type endopeptidase activity"/>
    <property type="evidence" value="ECO:0007669"/>
    <property type="project" value="InterPro"/>
</dbReference>
<dbReference type="InterPro" id="IPR027381">
    <property type="entry name" value="LytR/CpsA/Psr_C"/>
</dbReference>
<dbReference type="AlphaFoldDB" id="A0A0N7F2J0"/>
<accession>A0A0N7F2J0</accession>
<feature type="compositionally biased region" description="Polar residues" evidence="1">
    <location>
        <begin position="340"/>
        <end position="352"/>
    </location>
</feature>
<dbReference type="Pfam" id="PF00656">
    <property type="entry name" value="Peptidase_C14"/>
    <property type="match status" value="1"/>
</dbReference>
<evidence type="ECO:0000256" key="2">
    <source>
        <dbReference type="SAM" id="Phobius"/>
    </source>
</evidence>
<keyword evidence="6" id="KW-1185">Reference proteome</keyword>
<dbReference type="OrthoDB" id="3542505at2"/>
<dbReference type="Gene3D" id="3.30.70.2390">
    <property type="match status" value="1"/>
</dbReference>
<feature type="domain" description="LytR/CpsA/Psr regulator C-terminal" evidence="4">
    <location>
        <begin position="345"/>
        <end position="433"/>
    </location>
</feature>
<dbReference type="Gene3D" id="3.40.50.1460">
    <property type="match status" value="1"/>
</dbReference>
<evidence type="ECO:0000313" key="6">
    <source>
        <dbReference type="Proteomes" id="UP000063699"/>
    </source>
</evidence>
<keyword evidence="2" id="KW-1133">Transmembrane helix</keyword>
<keyword evidence="2" id="KW-0472">Membrane</keyword>
<dbReference type="Proteomes" id="UP000063699">
    <property type="component" value="Chromosome"/>
</dbReference>
<dbReference type="EMBL" id="CP012752">
    <property type="protein sequence ID" value="ALG05967.1"/>
    <property type="molecule type" value="Genomic_DNA"/>
</dbReference>
<proteinExistence type="predicted"/>
<evidence type="ECO:0000259" key="3">
    <source>
        <dbReference type="Pfam" id="PF00656"/>
    </source>
</evidence>
<organism evidence="5 6">
    <name type="scientific">Kibdelosporangium phytohabitans</name>
    <dbReference type="NCBI Taxonomy" id="860235"/>
    <lineage>
        <taxon>Bacteria</taxon>
        <taxon>Bacillati</taxon>
        <taxon>Actinomycetota</taxon>
        <taxon>Actinomycetes</taxon>
        <taxon>Pseudonocardiales</taxon>
        <taxon>Pseudonocardiaceae</taxon>
        <taxon>Kibdelosporangium</taxon>
    </lineage>
</organism>
<sequence length="446" mass="47450">MSRLPDPGRSHAVLIGASAYQSLPDLPAVRNNLDGMVAALTDDRWGGFQRKHCSVVADPTSALDVSRLLRRQAALATDTFVVYYAGHGLTGPAHNDLYLALGGTDVDHLRVSALSFDLIREVFLDCPAVNRVLILDCCYSGRAARGFMGEPISGQVEISGTYTLTSAPPNSLSRAPVGATHTAFTDELLTLLRDGIPDGPELLDLRTLYARLSTGMVSKGYPKPAQRGTDSADRLALTRNPALHQTGTSADEPAPEDSAVRPDRKPRVPKIGVLATILAVVIAGFWVLLGTADLWNKPSSGQPGSPTTSSPSPPAQETTQSIGPPPAGNQEPPTAEPPSTVKSQRVSVYNNHPTRRDIADTAVADLRKLGWTSVDIWNYQPKVPKTAVFFRPGTAEESAARILATELGLRAEARFTDIENDDAGIIVIVTADYTSPSSSPVPPAGQ</sequence>
<evidence type="ECO:0000256" key="1">
    <source>
        <dbReference type="SAM" id="MobiDB-lite"/>
    </source>
</evidence>
<dbReference type="STRING" id="860235.AOZ06_02665"/>
<feature type="region of interest" description="Disordered" evidence="1">
    <location>
        <begin position="298"/>
        <end position="353"/>
    </location>
</feature>
<feature type="domain" description="Peptidase C14 caspase" evidence="3">
    <location>
        <begin position="10"/>
        <end position="212"/>
    </location>
</feature>
<evidence type="ECO:0000259" key="4">
    <source>
        <dbReference type="Pfam" id="PF13399"/>
    </source>
</evidence>
<name>A0A0N7F2J0_9PSEU</name>
<feature type="transmembrane region" description="Helical" evidence="2">
    <location>
        <begin position="271"/>
        <end position="289"/>
    </location>
</feature>
<dbReference type="Pfam" id="PF13399">
    <property type="entry name" value="LytR_C"/>
    <property type="match status" value="1"/>
</dbReference>
<feature type="region of interest" description="Disordered" evidence="1">
    <location>
        <begin position="243"/>
        <end position="264"/>
    </location>
</feature>
<dbReference type="KEGG" id="kphy:AOZ06_02665"/>
<protein>
    <submittedName>
        <fullName evidence="5">Uncharacterized protein</fullName>
    </submittedName>
</protein>